<proteinExistence type="inferred from homology"/>
<keyword evidence="6" id="KW-0812">Transmembrane</keyword>
<dbReference type="InterPro" id="IPR008271">
    <property type="entry name" value="Ser/Thr_kinase_AS"/>
</dbReference>
<dbReference type="GO" id="GO:0005524">
    <property type="term" value="F:ATP binding"/>
    <property type="evidence" value="ECO:0007669"/>
    <property type="project" value="UniProtKB-UniRule"/>
</dbReference>
<dbReference type="CDD" id="cd06899">
    <property type="entry name" value="lectin_legume_LecRK_Arcelin_ConA"/>
    <property type="match status" value="1"/>
</dbReference>
<dbReference type="Gene3D" id="3.30.200.20">
    <property type="entry name" value="Phosphorylase Kinase, domain 1"/>
    <property type="match status" value="1"/>
</dbReference>
<evidence type="ECO:0000256" key="10">
    <source>
        <dbReference type="ARBA" id="ARBA00022777"/>
    </source>
</evidence>
<keyword evidence="10" id="KW-0418">Kinase</keyword>
<evidence type="ECO:0000256" key="4">
    <source>
        <dbReference type="ARBA" id="ARBA00022475"/>
    </source>
</evidence>
<dbReference type="Gene3D" id="1.10.510.10">
    <property type="entry name" value="Transferase(Phosphotransferase) domain 1"/>
    <property type="match status" value="1"/>
</dbReference>
<evidence type="ECO:0000313" key="14">
    <source>
        <dbReference type="EnsemblPlants" id="EMT08195"/>
    </source>
</evidence>
<dbReference type="AlphaFoldDB" id="M8B3K7"/>
<name>M8B3K7_AEGTA</name>
<evidence type="ECO:0000256" key="8">
    <source>
        <dbReference type="ARBA" id="ARBA00022734"/>
    </source>
</evidence>
<evidence type="ECO:0000256" key="12">
    <source>
        <dbReference type="ARBA" id="ARBA00022989"/>
    </source>
</evidence>
<keyword evidence="9" id="KW-0547">Nucleotide-binding</keyword>
<evidence type="ECO:0000256" key="1">
    <source>
        <dbReference type="ARBA" id="ARBA00004251"/>
    </source>
</evidence>
<dbReference type="InterPro" id="IPR017441">
    <property type="entry name" value="Protein_kinase_ATP_BS"/>
</dbReference>
<comment type="subcellular location">
    <subcellularLocation>
        <location evidence="1">Cell membrane</location>
        <topology evidence="1">Single-pass type I membrane protein</topology>
    </subcellularLocation>
</comment>
<dbReference type="Pfam" id="PF00069">
    <property type="entry name" value="Pkinase"/>
    <property type="match status" value="1"/>
</dbReference>
<evidence type="ECO:0000256" key="6">
    <source>
        <dbReference type="ARBA" id="ARBA00022692"/>
    </source>
</evidence>
<comment type="similarity">
    <text evidence="3">In the C-terminal section; belongs to the protein kinase superfamily. Ser/Thr protein kinase family.</text>
</comment>
<keyword evidence="13" id="KW-0472">Membrane</keyword>
<dbReference type="FunFam" id="2.60.120.200:FF:000112">
    <property type="entry name" value="L-type lectin-domain containing receptor kinase V.9"/>
    <property type="match status" value="1"/>
</dbReference>
<dbReference type="PANTHER" id="PTHR27007">
    <property type="match status" value="1"/>
</dbReference>
<dbReference type="GO" id="GO:0030246">
    <property type="term" value="F:carbohydrate binding"/>
    <property type="evidence" value="ECO:0007669"/>
    <property type="project" value="UniProtKB-KW"/>
</dbReference>
<dbReference type="InterPro" id="IPR050528">
    <property type="entry name" value="L-type_Lectin-RKs"/>
</dbReference>
<evidence type="ECO:0000256" key="2">
    <source>
        <dbReference type="ARBA" id="ARBA00008536"/>
    </source>
</evidence>
<protein>
    <submittedName>
        <fullName evidence="14">Lectin-domain containing receptor kinase A4.3</fullName>
    </submittedName>
</protein>
<dbReference type="InterPro" id="IPR011009">
    <property type="entry name" value="Kinase-like_dom_sf"/>
</dbReference>
<dbReference type="GO" id="GO:0004672">
    <property type="term" value="F:protein kinase activity"/>
    <property type="evidence" value="ECO:0007669"/>
    <property type="project" value="InterPro"/>
</dbReference>
<keyword evidence="7" id="KW-0732">Signal</keyword>
<evidence type="ECO:0000256" key="11">
    <source>
        <dbReference type="ARBA" id="ARBA00022840"/>
    </source>
</evidence>
<dbReference type="SUPFAM" id="SSF49899">
    <property type="entry name" value="Concanavalin A-like lectins/glucanases"/>
    <property type="match status" value="2"/>
</dbReference>
<dbReference type="Gene3D" id="2.60.120.200">
    <property type="match status" value="1"/>
</dbReference>
<evidence type="ECO:0000256" key="7">
    <source>
        <dbReference type="ARBA" id="ARBA00022729"/>
    </source>
</evidence>
<keyword evidence="8" id="KW-0430">Lectin</keyword>
<dbReference type="EnsemblPlants" id="EMT08195">
    <property type="protein sequence ID" value="EMT08195"/>
    <property type="gene ID" value="F775_16323"/>
</dbReference>
<evidence type="ECO:0000256" key="9">
    <source>
        <dbReference type="ARBA" id="ARBA00022741"/>
    </source>
</evidence>
<keyword evidence="5" id="KW-0808">Transferase</keyword>
<dbReference type="PROSITE" id="PS00107">
    <property type="entry name" value="PROTEIN_KINASE_ATP"/>
    <property type="match status" value="1"/>
</dbReference>
<evidence type="ECO:0000256" key="13">
    <source>
        <dbReference type="ARBA" id="ARBA00023136"/>
    </source>
</evidence>
<comment type="similarity">
    <text evidence="2">In the N-terminal section; belongs to the leguminous lectin family.</text>
</comment>
<dbReference type="SUPFAM" id="SSF56112">
    <property type="entry name" value="Protein kinase-like (PK-like)"/>
    <property type="match status" value="1"/>
</dbReference>
<dbReference type="InterPro" id="IPR000719">
    <property type="entry name" value="Prot_kinase_dom"/>
</dbReference>
<dbReference type="GO" id="GO:0005886">
    <property type="term" value="C:plasma membrane"/>
    <property type="evidence" value="ECO:0007669"/>
    <property type="project" value="UniProtKB-SubCell"/>
</dbReference>
<organism evidence="14">
    <name type="scientific">Aegilops tauschii</name>
    <name type="common">Tausch's goatgrass</name>
    <name type="synonym">Aegilops squarrosa</name>
    <dbReference type="NCBI Taxonomy" id="37682"/>
    <lineage>
        <taxon>Eukaryota</taxon>
        <taxon>Viridiplantae</taxon>
        <taxon>Streptophyta</taxon>
        <taxon>Embryophyta</taxon>
        <taxon>Tracheophyta</taxon>
        <taxon>Spermatophyta</taxon>
        <taxon>Magnoliopsida</taxon>
        <taxon>Liliopsida</taxon>
        <taxon>Poales</taxon>
        <taxon>Poaceae</taxon>
        <taxon>BOP clade</taxon>
        <taxon>Pooideae</taxon>
        <taxon>Triticodae</taxon>
        <taxon>Triticeae</taxon>
        <taxon>Triticinae</taxon>
        <taxon>Aegilops</taxon>
    </lineage>
</organism>
<dbReference type="InterPro" id="IPR001220">
    <property type="entry name" value="Legume_lectin_dom"/>
</dbReference>
<dbReference type="Pfam" id="PF00139">
    <property type="entry name" value="Lectin_legB"/>
    <property type="match status" value="1"/>
</dbReference>
<evidence type="ECO:0000256" key="3">
    <source>
        <dbReference type="ARBA" id="ARBA00010217"/>
    </source>
</evidence>
<dbReference type="InterPro" id="IPR013320">
    <property type="entry name" value="ConA-like_dom_sf"/>
</dbReference>
<dbReference type="FunFam" id="1.10.510.10:FF:000517">
    <property type="entry name" value="Putative receptor kinase Lecrk"/>
    <property type="match status" value="1"/>
</dbReference>
<keyword evidence="11" id="KW-0067">ATP-binding</keyword>
<dbReference type="PROSITE" id="PS50011">
    <property type="entry name" value="PROTEIN_KINASE_DOM"/>
    <property type="match status" value="1"/>
</dbReference>
<accession>M8B3K7</accession>
<reference evidence="14" key="1">
    <citation type="submission" date="2015-06" db="UniProtKB">
        <authorList>
            <consortium name="EnsemblPlants"/>
        </authorList>
    </citation>
    <scope>IDENTIFICATION</scope>
</reference>
<sequence length="643" mass="71700">MRMILCWRRGFVDQVLAGEALVQWLWFTGVVWRGLDGVARRQRRTAAVQVTPNGLLMLTNGTIQQKGHAFHPSPVPFRAARSFSTTFVFAIFGQYIDLSSPGMAFFITTSKEVLSTALPRRGVGHPPPAKTNKQKKKELDTLHNSECHDLNGNHVGVDLDSMVSRDSADAGYYDDATARFLNLSLISRKAMQVWVDYYASATEITVTMAPLGIDKPKKPLLRTIVDLSTVVQDMAYVGFSSATGVLFTRHFVVGWSFALDRLAPMLNILSLHALPPIGPKSQSKVLQIVLPIASSTTVLSMGIIVYILVRRRLRYAEVHEDWEKAFGPHRFSYKDLFQATKGFSQKNLLGAGGFGSVYKGVLRESHMGVAVKRVSHESIQGMKEFITEGEFILVYDYMPNGSLDKYLYVRSKGTLEWPQRFHIIRGVASGLSYLHEDWEQIVIHRDVKASNVLLDGEMNGRLGDFGLARLYDHGSDAQTTHVVGTMGYLAPELGHTGKVTPSTDMFAFGAFLLEVACGRRPVEQDERNNHVVVLMDWVVDHWHKGCITKAADIRMPNMFSLDQVSLVLKLGLPCSHPLPNARPTMRQVLQYLDGDVLLPDLSATYRTSTKLEQMYNSEFVNQNVMSYMSSSSMSVVSNLSGGR</sequence>
<keyword evidence="12" id="KW-1133">Transmembrane helix</keyword>
<keyword evidence="4" id="KW-1003">Cell membrane</keyword>
<dbReference type="PROSITE" id="PS00108">
    <property type="entry name" value="PROTEIN_KINASE_ST"/>
    <property type="match status" value="1"/>
</dbReference>
<dbReference type="SMART" id="SM00220">
    <property type="entry name" value="S_TKc"/>
    <property type="match status" value="1"/>
</dbReference>
<evidence type="ECO:0000256" key="5">
    <source>
        <dbReference type="ARBA" id="ARBA00022679"/>
    </source>
</evidence>